<dbReference type="Gene3D" id="1.20.58.340">
    <property type="entry name" value="Magnesium transport protein CorA, transmembrane region"/>
    <property type="match status" value="1"/>
</dbReference>
<feature type="compositionally biased region" description="Polar residues" evidence="5">
    <location>
        <begin position="42"/>
        <end position="53"/>
    </location>
</feature>
<evidence type="ECO:0000256" key="3">
    <source>
        <dbReference type="ARBA" id="ARBA00022989"/>
    </source>
</evidence>
<dbReference type="GO" id="GO:0046873">
    <property type="term" value="F:metal ion transmembrane transporter activity"/>
    <property type="evidence" value="ECO:0007669"/>
    <property type="project" value="InterPro"/>
</dbReference>
<sequence length="794" mass="88221">MNITRSEELSKSMEHHIEQYIKHLRLLHETQTSAALAVPSPRTLSNEWSGNGSPSPPMRAGSVFGGPSQSSAAHERSRRPTNESPKSRPILVPEGTTGEEVEFLPLTSPGRPRSSLDNFFPPYVTRPLEQESFNEEALVAHLKSIDESKSDTVTALSDAWLKRDEVDATNILTSFETGEGSRYENASYHFYEVGENGILDQKLSHFEAPQPNSNVAMEGDNQDAAVWEVLKEVNKGGKAVGRISILQEPSPLMMTATHMTMKKHFDMDELLQHLVSTSGNKGKTKAYMNRATETDPLRQRSFFFVFKYYTVVEEGLKPAPWQPFDVRPPDRRSPDHIDITECSSVLALSLGGDSIGQIPVRVKRRTKPGYLYDSFAPWHLLNIQCFPDDKHSTRSEDSKKRFCNGPHAFLDALCIEYRDAVKRYTELNESITKLITPPNHFMFDVTLRDKLLFEDSHFTYSRRYFWAYNTLGVINEGIKSMSAAYLNTFTKEFWAGKHPTLWPHPNPDSDEGKEYIYSIYTLRGELEAAVGELKVMCDKNEATRTEIRSLREQLFSGSSVKESRRAIEQGDNIKILTSVSMIFLPLTFVVGVFGITTFDISAEDWRFPVTMVSVCIPFFILILVLQTRAAMMMVRKFGRAMEYYFSQGLGSLGLGGSSSAAAGEKRRHSSWHSSHGNHHPSYHPPPSHQGGISELSGASGGAHGSGIAGVRRVQSGGLSSLNNKSSGKAMKEKVLGWLEAATTPIGWAKDGAATLGKALPTWGIKMRARGEESEASMMEKGVSSGGDTIEGTRG</sequence>
<feature type="transmembrane region" description="Helical" evidence="6">
    <location>
        <begin position="607"/>
        <end position="625"/>
    </location>
</feature>
<reference evidence="7" key="1">
    <citation type="journal article" date="2023" name="Mol. Phylogenet. Evol.">
        <title>Genome-scale phylogeny and comparative genomics of the fungal order Sordariales.</title>
        <authorList>
            <person name="Hensen N."/>
            <person name="Bonometti L."/>
            <person name="Westerberg I."/>
            <person name="Brannstrom I.O."/>
            <person name="Guillou S."/>
            <person name="Cros-Aarteil S."/>
            <person name="Calhoun S."/>
            <person name="Haridas S."/>
            <person name="Kuo A."/>
            <person name="Mondo S."/>
            <person name="Pangilinan J."/>
            <person name="Riley R."/>
            <person name="LaButti K."/>
            <person name="Andreopoulos B."/>
            <person name="Lipzen A."/>
            <person name="Chen C."/>
            <person name="Yan M."/>
            <person name="Daum C."/>
            <person name="Ng V."/>
            <person name="Clum A."/>
            <person name="Steindorff A."/>
            <person name="Ohm R.A."/>
            <person name="Martin F."/>
            <person name="Silar P."/>
            <person name="Natvig D.O."/>
            <person name="Lalanne C."/>
            <person name="Gautier V."/>
            <person name="Ament-Velasquez S.L."/>
            <person name="Kruys A."/>
            <person name="Hutchinson M.I."/>
            <person name="Powell A.J."/>
            <person name="Barry K."/>
            <person name="Miller A.N."/>
            <person name="Grigoriev I.V."/>
            <person name="Debuchy R."/>
            <person name="Gladieux P."/>
            <person name="Hiltunen Thoren M."/>
            <person name="Johannesson H."/>
        </authorList>
    </citation>
    <scope>NUCLEOTIDE SEQUENCE</scope>
    <source>
        <strain evidence="7">PSN309</strain>
    </source>
</reference>
<proteinExistence type="predicted"/>
<organism evidence="7 8">
    <name type="scientific">Podospora australis</name>
    <dbReference type="NCBI Taxonomy" id="1536484"/>
    <lineage>
        <taxon>Eukaryota</taxon>
        <taxon>Fungi</taxon>
        <taxon>Dikarya</taxon>
        <taxon>Ascomycota</taxon>
        <taxon>Pezizomycotina</taxon>
        <taxon>Sordariomycetes</taxon>
        <taxon>Sordariomycetidae</taxon>
        <taxon>Sordariales</taxon>
        <taxon>Podosporaceae</taxon>
        <taxon>Podospora</taxon>
    </lineage>
</organism>
<keyword evidence="3 6" id="KW-1133">Transmembrane helix</keyword>
<evidence type="ECO:0000256" key="1">
    <source>
        <dbReference type="ARBA" id="ARBA00004141"/>
    </source>
</evidence>
<gene>
    <name evidence="7" type="ORF">QBC35DRAFT_373917</name>
</gene>
<feature type="region of interest" description="Disordered" evidence="5">
    <location>
        <begin position="659"/>
        <end position="708"/>
    </location>
</feature>
<evidence type="ECO:0000313" key="7">
    <source>
        <dbReference type="EMBL" id="KAK4192221.1"/>
    </source>
</evidence>
<dbReference type="Proteomes" id="UP001302126">
    <property type="component" value="Unassembled WGS sequence"/>
</dbReference>
<keyword evidence="4 6" id="KW-0472">Membrane</keyword>
<evidence type="ECO:0000256" key="4">
    <source>
        <dbReference type="ARBA" id="ARBA00023136"/>
    </source>
</evidence>
<reference evidence="7" key="2">
    <citation type="submission" date="2023-05" db="EMBL/GenBank/DDBJ databases">
        <authorList>
            <consortium name="Lawrence Berkeley National Laboratory"/>
            <person name="Steindorff A."/>
            <person name="Hensen N."/>
            <person name="Bonometti L."/>
            <person name="Westerberg I."/>
            <person name="Brannstrom I.O."/>
            <person name="Guillou S."/>
            <person name="Cros-Aarteil S."/>
            <person name="Calhoun S."/>
            <person name="Haridas S."/>
            <person name="Kuo A."/>
            <person name="Mondo S."/>
            <person name="Pangilinan J."/>
            <person name="Riley R."/>
            <person name="Labutti K."/>
            <person name="Andreopoulos B."/>
            <person name="Lipzen A."/>
            <person name="Chen C."/>
            <person name="Yanf M."/>
            <person name="Daum C."/>
            <person name="Ng V."/>
            <person name="Clum A."/>
            <person name="Ohm R."/>
            <person name="Martin F."/>
            <person name="Silar P."/>
            <person name="Natvig D."/>
            <person name="Lalanne C."/>
            <person name="Gautier V."/>
            <person name="Ament-Velasquez S.L."/>
            <person name="Kruys A."/>
            <person name="Hutchinson M.I."/>
            <person name="Powell A.J."/>
            <person name="Barry K."/>
            <person name="Miller A.N."/>
            <person name="Grigoriev I.V."/>
            <person name="Debuchy R."/>
            <person name="Gladieux P."/>
            <person name="Thoren M.H."/>
            <person name="Johannesson H."/>
        </authorList>
    </citation>
    <scope>NUCLEOTIDE SEQUENCE</scope>
    <source>
        <strain evidence="7">PSN309</strain>
    </source>
</reference>
<evidence type="ECO:0000313" key="8">
    <source>
        <dbReference type="Proteomes" id="UP001302126"/>
    </source>
</evidence>
<keyword evidence="8" id="KW-1185">Reference proteome</keyword>
<feature type="region of interest" description="Disordered" evidence="5">
    <location>
        <begin position="38"/>
        <end position="115"/>
    </location>
</feature>
<feature type="compositionally biased region" description="Gly residues" evidence="5">
    <location>
        <begin position="698"/>
        <end position="707"/>
    </location>
</feature>
<dbReference type="InterPro" id="IPR045863">
    <property type="entry name" value="CorA_TM1_TM2"/>
</dbReference>
<feature type="region of interest" description="Disordered" evidence="5">
    <location>
        <begin position="770"/>
        <end position="794"/>
    </location>
</feature>
<dbReference type="SUPFAM" id="SSF144083">
    <property type="entry name" value="Magnesium transport protein CorA, transmembrane region"/>
    <property type="match status" value="1"/>
</dbReference>
<evidence type="ECO:0000256" key="5">
    <source>
        <dbReference type="SAM" id="MobiDB-lite"/>
    </source>
</evidence>
<evidence type="ECO:0000256" key="2">
    <source>
        <dbReference type="ARBA" id="ARBA00022692"/>
    </source>
</evidence>
<name>A0AAN6X241_9PEZI</name>
<dbReference type="EMBL" id="MU864355">
    <property type="protein sequence ID" value="KAK4192221.1"/>
    <property type="molecule type" value="Genomic_DNA"/>
</dbReference>
<comment type="caution">
    <text evidence="7">The sequence shown here is derived from an EMBL/GenBank/DDBJ whole genome shotgun (WGS) entry which is preliminary data.</text>
</comment>
<accession>A0AAN6X241</accession>
<dbReference type="Pfam" id="PF01544">
    <property type="entry name" value="CorA"/>
    <property type="match status" value="1"/>
</dbReference>
<dbReference type="InterPro" id="IPR002523">
    <property type="entry name" value="MgTranspt_CorA/ZnTranspt_ZntB"/>
</dbReference>
<dbReference type="AlphaFoldDB" id="A0AAN6X241"/>
<feature type="compositionally biased region" description="Basic residues" evidence="5">
    <location>
        <begin position="665"/>
        <end position="681"/>
    </location>
</feature>
<evidence type="ECO:0000256" key="6">
    <source>
        <dbReference type="SAM" id="Phobius"/>
    </source>
</evidence>
<feature type="transmembrane region" description="Helical" evidence="6">
    <location>
        <begin position="573"/>
        <end position="595"/>
    </location>
</feature>
<protein>
    <submittedName>
        <fullName evidence="7">Uncharacterized protein</fullName>
    </submittedName>
</protein>
<comment type="subcellular location">
    <subcellularLocation>
        <location evidence="1">Membrane</location>
        <topology evidence="1">Multi-pass membrane protein</topology>
    </subcellularLocation>
</comment>
<keyword evidence="2 6" id="KW-0812">Transmembrane</keyword>
<dbReference type="GO" id="GO:0016020">
    <property type="term" value="C:membrane"/>
    <property type="evidence" value="ECO:0007669"/>
    <property type="project" value="UniProtKB-SubCell"/>
</dbReference>